<dbReference type="Pfam" id="PF06398">
    <property type="entry name" value="Pex24p"/>
    <property type="match status" value="1"/>
</dbReference>
<proteinExistence type="predicted"/>
<feature type="non-terminal residue" evidence="3">
    <location>
        <position position="1"/>
    </location>
</feature>
<evidence type="ECO:0000256" key="1">
    <source>
        <dbReference type="SAM" id="MobiDB-lite"/>
    </source>
</evidence>
<feature type="region of interest" description="Disordered" evidence="1">
    <location>
        <begin position="255"/>
        <end position="274"/>
    </location>
</feature>
<evidence type="ECO:0000313" key="3">
    <source>
        <dbReference type="EMBL" id="KAK3257602.1"/>
    </source>
</evidence>
<evidence type="ECO:0000313" key="4">
    <source>
        <dbReference type="Proteomes" id="UP001190700"/>
    </source>
</evidence>
<dbReference type="InterPro" id="IPR010482">
    <property type="entry name" value="TECPR1-like_DysF"/>
</dbReference>
<comment type="caution">
    <text evidence="3">The sequence shown here is derived from an EMBL/GenBank/DDBJ whole genome shotgun (WGS) entry which is preliminary data.</text>
</comment>
<dbReference type="SMART" id="SM00693">
    <property type="entry name" value="DysFN"/>
    <property type="match status" value="1"/>
</dbReference>
<feature type="domain" description="Peroxin/Ferlin" evidence="2">
    <location>
        <begin position="124"/>
        <end position="198"/>
    </location>
</feature>
<dbReference type="GO" id="GO:0005737">
    <property type="term" value="C:cytoplasm"/>
    <property type="evidence" value="ECO:0007669"/>
    <property type="project" value="UniProtKB-ARBA"/>
</dbReference>
<dbReference type="InterPro" id="IPR006614">
    <property type="entry name" value="Peroxin/Ferlin"/>
</dbReference>
<accession>A0AAE0FD35</accession>
<protein>
    <recommendedName>
        <fullName evidence="2">Peroxin/Ferlin domain-containing protein</fullName>
    </recommendedName>
</protein>
<reference evidence="3 4" key="1">
    <citation type="journal article" date="2015" name="Genome Biol. Evol.">
        <title>Comparative Genomics of a Bacterivorous Green Alga Reveals Evolutionary Causalities and Consequences of Phago-Mixotrophic Mode of Nutrition.</title>
        <authorList>
            <person name="Burns J.A."/>
            <person name="Paasch A."/>
            <person name="Narechania A."/>
            <person name="Kim E."/>
        </authorList>
    </citation>
    <scope>NUCLEOTIDE SEQUENCE [LARGE SCALE GENOMIC DNA]</scope>
    <source>
        <strain evidence="3 4">PLY_AMNH</strain>
    </source>
</reference>
<feature type="region of interest" description="Disordered" evidence="1">
    <location>
        <begin position="315"/>
        <end position="350"/>
    </location>
</feature>
<dbReference type="AlphaFoldDB" id="A0AAE0FD35"/>
<dbReference type="GO" id="GO:0098588">
    <property type="term" value="C:bounding membrane of organelle"/>
    <property type="evidence" value="ECO:0007669"/>
    <property type="project" value="UniProtKB-ARBA"/>
</dbReference>
<feature type="compositionally biased region" description="Basic and acidic residues" evidence="1">
    <location>
        <begin position="331"/>
        <end position="350"/>
    </location>
</feature>
<feature type="region of interest" description="Disordered" evidence="1">
    <location>
        <begin position="387"/>
        <end position="419"/>
    </location>
</feature>
<evidence type="ECO:0000259" key="2">
    <source>
        <dbReference type="SMART" id="SM00693"/>
    </source>
</evidence>
<sequence length="419" mass="45280">AVAALRFTFDASGAKQEVAQSEYKADGLCFTMTATTQPNAGASGAVVLVQPLKAALQLKMQLQQGKGASLEVSTVSERREQEPAGAGDALLCAGGAEEPEDAGGSEGEMCAAEPTNAKALDYEPDSVQEEVFENQRYQPFVGWGSTFPGHLLLTDRGRYTTRKPSSKQSAWEESCQKFDTAAPQLPAGWEWADQWQADLLQATPGLVDKQGWSYALDFIWMRWPPRKNTGVQSQGDFVRRRRWYRTRVRTSPRSLSLAGSVRHDAASPAGSATPRFVADSGAELLKQPGSPAFFDKGSIEDELRDIDQELSTNLIPDEGVFPAPPWQSEGSHPDAEPAVRSAPEGDMREAHTEIANVEAHEAGLGTSHSAGDDPLLTATAIAIARKHTMPHSDLQKCDTEGSSSHRSIHQEHTSVPATD</sequence>
<dbReference type="EMBL" id="LGRX02020332">
    <property type="protein sequence ID" value="KAK3257602.1"/>
    <property type="molecule type" value="Genomic_DNA"/>
</dbReference>
<gene>
    <name evidence="3" type="ORF">CYMTET_33319</name>
</gene>
<keyword evidence="4" id="KW-1185">Reference proteome</keyword>
<dbReference type="Proteomes" id="UP001190700">
    <property type="component" value="Unassembled WGS sequence"/>
</dbReference>
<organism evidence="3 4">
    <name type="scientific">Cymbomonas tetramitiformis</name>
    <dbReference type="NCBI Taxonomy" id="36881"/>
    <lineage>
        <taxon>Eukaryota</taxon>
        <taxon>Viridiplantae</taxon>
        <taxon>Chlorophyta</taxon>
        <taxon>Pyramimonadophyceae</taxon>
        <taxon>Pyramimonadales</taxon>
        <taxon>Pyramimonadaceae</taxon>
        <taxon>Cymbomonas</taxon>
    </lineage>
</organism>
<name>A0AAE0FD35_9CHLO</name>